<dbReference type="Proteomes" id="UP000002724">
    <property type="component" value="Chromosome"/>
</dbReference>
<dbReference type="PROSITE" id="PS52016">
    <property type="entry name" value="TONB_DEPENDENT_REC_3"/>
    <property type="match status" value="1"/>
</dbReference>
<keyword evidence="6 11" id="KW-0798">TonB box</keyword>
<name>B4SFG3_PELPB</name>
<keyword evidence="4 10" id="KW-0812">Transmembrane</keyword>
<dbReference type="InterPro" id="IPR010917">
    <property type="entry name" value="TonB_rcpt_CS"/>
</dbReference>
<dbReference type="OrthoDB" id="596248at2"/>
<keyword evidence="5 12" id="KW-0732">Signal</keyword>
<dbReference type="RefSeq" id="WP_012509215.1">
    <property type="nucleotide sequence ID" value="NC_011060.1"/>
</dbReference>
<dbReference type="GO" id="GO:0015344">
    <property type="term" value="F:siderophore uptake transmembrane transporter activity"/>
    <property type="evidence" value="ECO:0007669"/>
    <property type="project" value="TreeGrafter"/>
</dbReference>
<dbReference type="Gene3D" id="2.60.40.1120">
    <property type="entry name" value="Carboxypeptidase-like, regulatory domain"/>
    <property type="match status" value="1"/>
</dbReference>
<dbReference type="SUPFAM" id="SSF56935">
    <property type="entry name" value="Porins"/>
    <property type="match status" value="1"/>
</dbReference>
<dbReference type="GO" id="GO:0044718">
    <property type="term" value="P:siderophore transmembrane transport"/>
    <property type="evidence" value="ECO:0007669"/>
    <property type="project" value="TreeGrafter"/>
</dbReference>
<dbReference type="InterPro" id="IPR036942">
    <property type="entry name" value="Beta-barrel_TonB_sf"/>
</dbReference>
<evidence type="ECO:0000256" key="12">
    <source>
        <dbReference type="SAM" id="SignalP"/>
    </source>
</evidence>
<evidence type="ECO:0000256" key="1">
    <source>
        <dbReference type="ARBA" id="ARBA00004571"/>
    </source>
</evidence>
<evidence type="ECO:0000313" key="15">
    <source>
        <dbReference type="EMBL" id="ACF44742.1"/>
    </source>
</evidence>
<evidence type="ECO:0000256" key="11">
    <source>
        <dbReference type="RuleBase" id="RU003357"/>
    </source>
</evidence>
<dbReference type="PANTHER" id="PTHR30069">
    <property type="entry name" value="TONB-DEPENDENT OUTER MEMBRANE RECEPTOR"/>
    <property type="match status" value="1"/>
</dbReference>
<dbReference type="Pfam" id="PF07715">
    <property type="entry name" value="Plug"/>
    <property type="match status" value="1"/>
</dbReference>
<organism evidence="15 16">
    <name type="scientific">Pelodictyon phaeoclathratiforme (strain DSM 5477 / BU-1)</name>
    <dbReference type="NCBI Taxonomy" id="324925"/>
    <lineage>
        <taxon>Bacteria</taxon>
        <taxon>Pseudomonadati</taxon>
        <taxon>Chlorobiota</taxon>
        <taxon>Chlorobiia</taxon>
        <taxon>Chlorobiales</taxon>
        <taxon>Chlorobiaceae</taxon>
        <taxon>Chlorobium/Pelodictyon group</taxon>
        <taxon>Pelodictyon</taxon>
    </lineage>
</organism>
<dbReference type="HOGENOM" id="CLU_008287_18_4_10"/>
<dbReference type="PROSITE" id="PS01156">
    <property type="entry name" value="TONB_DEPENDENT_REC_2"/>
    <property type="match status" value="1"/>
</dbReference>
<dbReference type="GO" id="GO:0009279">
    <property type="term" value="C:cell outer membrane"/>
    <property type="evidence" value="ECO:0007669"/>
    <property type="project" value="UniProtKB-SubCell"/>
</dbReference>
<keyword evidence="8 15" id="KW-0675">Receptor</keyword>
<dbReference type="STRING" id="324925.Ppha_2580"/>
<evidence type="ECO:0000256" key="9">
    <source>
        <dbReference type="ARBA" id="ARBA00023237"/>
    </source>
</evidence>
<feature type="domain" description="TonB-dependent receptor-like beta-barrel" evidence="13">
    <location>
        <begin position="374"/>
        <end position="810"/>
    </location>
</feature>
<comment type="similarity">
    <text evidence="10 11">Belongs to the TonB-dependent receptor family.</text>
</comment>
<dbReference type="InterPro" id="IPR012910">
    <property type="entry name" value="Plug_dom"/>
</dbReference>
<keyword evidence="16" id="KW-1185">Reference proteome</keyword>
<evidence type="ECO:0000256" key="2">
    <source>
        <dbReference type="ARBA" id="ARBA00022448"/>
    </source>
</evidence>
<proteinExistence type="inferred from homology"/>
<evidence type="ECO:0000259" key="14">
    <source>
        <dbReference type="Pfam" id="PF07715"/>
    </source>
</evidence>
<feature type="chain" id="PRO_5002825868" evidence="12">
    <location>
        <begin position="33"/>
        <end position="836"/>
    </location>
</feature>
<dbReference type="KEGG" id="pph:Ppha_2580"/>
<comment type="subcellular location">
    <subcellularLocation>
        <location evidence="1 10">Cell outer membrane</location>
        <topology evidence="1 10">Multi-pass membrane protein</topology>
    </subcellularLocation>
</comment>
<dbReference type="Gene3D" id="2.40.170.20">
    <property type="entry name" value="TonB-dependent receptor, beta-barrel domain"/>
    <property type="match status" value="1"/>
</dbReference>
<keyword evidence="9 10" id="KW-0998">Cell outer membrane</keyword>
<dbReference type="Gene3D" id="2.170.130.10">
    <property type="entry name" value="TonB-dependent receptor, plug domain"/>
    <property type="match status" value="1"/>
</dbReference>
<dbReference type="Pfam" id="PF00593">
    <property type="entry name" value="TonB_dep_Rec_b-barrel"/>
    <property type="match status" value="1"/>
</dbReference>
<evidence type="ECO:0000313" key="16">
    <source>
        <dbReference type="Proteomes" id="UP000002724"/>
    </source>
</evidence>
<evidence type="ECO:0000256" key="10">
    <source>
        <dbReference type="PROSITE-ProRule" id="PRU01360"/>
    </source>
</evidence>
<dbReference type="Pfam" id="PF13715">
    <property type="entry name" value="CarbopepD_reg_2"/>
    <property type="match status" value="1"/>
</dbReference>
<dbReference type="InterPro" id="IPR039426">
    <property type="entry name" value="TonB-dep_rcpt-like"/>
</dbReference>
<dbReference type="InterPro" id="IPR037066">
    <property type="entry name" value="Plug_dom_sf"/>
</dbReference>
<sequence precursor="true">MKTKHANMYRIFRFVLSAFCLMAMLVPLPSYGADTGTVKGRVIDKADGEGVYGASVTIAGTTIGTATDMNGNFILQNVPAKSQKISVSIVGYAPTSQIVTVGTGQTASISLQLGQTTVMASEVIVGAALYKQDRLEVPVTANVVSAEKIKQEPNPTLDQVVEDIPGVVVTRAGGQTTSTLQIRGSNTYQGGAIGTRVQGFYDGFPLNSPETGEVVWSSVNMNAADKVEVLKGSAATLYGSGAMGGVVNVFGHLPETLEVKAGSSAGFYDAPPSGDKSVYRDGYTPWFWNSYLGIGNKSGKLSYSLLYSHSEDDGYRQNAQTLLNDVKLKARYDIDAKQYLQLSAFYNETEGGYAYTWPYDATVATGTFIPHPELAYDVYVNARFPAAGPYTKYDVYTDDLIKRKNALAGLNYVNLLSDNLTLDTRLYYTRNATTYEYNNTPANQMYATGATRYPGEFNETSSNRYGAGAKLDWRVSDSHRLLFGLDGNIIDVQSTQYTGEIPSAHPLSNSDLNDIQEKNFAAFVQDEWKLTDKLTALLSLRYDWSGIDADEVTYVDYTTPAPGFPPSYPNTPTESIENPSVDAISPRIALNYKATDDMSFRASWGTSFRAPTLAERFVRDAGILKGVPNPALDKETMTAYEIGVYKQFGDKVSLDVAAFLNDYDNLIESVKLQGTTFEFQNITKARIWGIETNLNIRPNPSWNVNLAYTYMNAKNTDYKPSTPAVAIDSNPDPEWLPMRPEHTASVGVTWKPVNRLALNLNGRYVGEYKAVNLYTNTEGNNYPGDFIVFNAGAKYKITDNIGATFLCNNIGNVQYEEAEWFRAPGRSFVAGMDFTF</sequence>
<evidence type="ECO:0000256" key="5">
    <source>
        <dbReference type="ARBA" id="ARBA00022729"/>
    </source>
</evidence>
<dbReference type="eggNOG" id="COG4771">
    <property type="taxonomic scope" value="Bacteria"/>
</dbReference>
<feature type="domain" description="TonB-dependent receptor plug" evidence="14">
    <location>
        <begin position="135"/>
        <end position="246"/>
    </location>
</feature>
<dbReference type="EMBL" id="CP001110">
    <property type="protein sequence ID" value="ACF44742.1"/>
    <property type="molecule type" value="Genomic_DNA"/>
</dbReference>
<keyword evidence="3 10" id="KW-1134">Transmembrane beta strand</keyword>
<keyword evidence="2 10" id="KW-0813">Transport</keyword>
<gene>
    <name evidence="15" type="ordered locus">Ppha_2580</name>
</gene>
<dbReference type="InterPro" id="IPR008969">
    <property type="entry name" value="CarboxyPept-like_regulatory"/>
</dbReference>
<evidence type="ECO:0000256" key="4">
    <source>
        <dbReference type="ARBA" id="ARBA00022692"/>
    </source>
</evidence>
<evidence type="ECO:0000256" key="8">
    <source>
        <dbReference type="ARBA" id="ARBA00023170"/>
    </source>
</evidence>
<dbReference type="AlphaFoldDB" id="B4SFG3"/>
<dbReference type="SUPFAM" id="SSF49464">
    <property type="entry name" value="Carboxypeptidase regulatory domain-like"/>
    <property type="match status" value="1"/>
</dbReference>
<evidence type="ECO:0000256" key="3">
    <source>
        <dbReference type="ARBA" id="ARBA00022452"/>
    </source>
</evidence>
<protein>
    <submittedName>
        <fullName evidence="15">TonB-dependent receptor</fullName>
    </submittedName>
</protein>
<dbReference type="InterPro" id="IPR000531">
    <property type="entry name" value="Beta-barrel_TonB"/>
</dbReference>
<evidence type="ECO:0000256" key="7">
    <source>
        <dbReference type="ARBA" id="ARBA00023136"/>
    </source>
</evidence>
<dbReference type="CDD" id="cd01347">
    <property type="entry name" value="ligand_gated_channel"/>
    <property type="match status" value="1"/>
</dbReference>
<dbReference type="PANTHER" id="PTHR30069:SF29">
    <property type="entry name" value="HEMOGLOBIN AND HEMOGLOBIN-HAPTOGLOBIN-BINDING PROTEIN 1-RELATED"/>
    <property type="match status" value="1"/>
</dbReference>
<reference evidence="15 16" key="1">
    <citation type="submission" date="2008-06" db="EMBL/GenBank/DDBJ databases">
        <title>Complete sequence of Pelodictyon phaeoclathratiforme BU-1.</title>
        <authorList>
            <consortium name="US DOE Joint Genome Institute"/>
            <person name="Lucas S."/>
            <person name="Copeland A."/>
            <person name="Lapidus A."/>
            <person name="Glavina del Rio T."/>
            <person name="Dalin E."/>
            <person name="Tice H."/>
            <person name="Bruce D."/>
            <person name="Goodwin L."/>
            <person name="Pitluck S."/>
            <person name="Schmutz J."/>
            <person name="Larimer F."/>
            <person name="Land M."/>
            <person name="Hauser L."/>
            <person name="Kyrpides N."/>
            <person name="Mikhailova N."/>
            <person name="Liu Z."/>
            <person name="Li T."/>
            <person name="Zhao F."/>
            <person name="Overmann J."/>
            <person name="Bryant D.A."/>
            <person name="Richardson P."/>
        </authorList>
    </citation>
    <scope>NUCLEOTIDE SEQUENCE [LARGE SCALE GENOMIC DNA]</scope>
    <source>
        <strain evidence="16">DSM 5477 / BU-1</strain>
    </source>
</reference>
<keyword evidence="7 10" id="KW-0472">Membrane</keyword>
<evidence type="ECO:0000256" key="6">
    <source>
        <dbReference type="ARBA" id="ARBA00023077"/>
    </source>
</evidence>
<evidence type="ECO:0000259" key="13">
    <source>
        <dbReference type="Pfam" id="PF00593"/>
    </source>
</evidence>
<feature type="signal peptide" evidence="12">
    <location>
        <begin position="1"/>
        <end position="32"/>
    </location>
</feature>
<accession>B4SFG3</accession>